<dbReference type="OrthoDB" id="10018316at2759"/>
<dbReference type="EMBL" id="MKHE01000015">
    <property type="protein sequence ID" value="OWK07551.1"/>
    <property type="molecule type" value="Genomic_DNA"/>
</dbReference>
<gene>
    <name evidence="3" type="ORF">Celaphus_00008390</name>
</gene>
<keyword evidence="2" id="KW-0732">Signal</keyword>
<evidence type="ECO:0000256" key="2">
    <source>
        <dbReference type="SAM" id="SignalP"/>
    </source>
</evidence>
<feature type="chain" id="PRO_5012419799" evidence="2">
    <location>
        <begin position="18"/>
        <end position="158"/>
    </location>
</feature>
<organism evidence="3 4">
    <name type="scientific">Cervus elaphus hippelaphus</name>
    <name type="common">European red deer</name>
    <dbReference type="NCBI Taxonomy" id="46360"/>
    <lineage>
        <taxon>Eukaryota</taxon>
        <taxon>Metazoa</taxon>
        <taxon>Chordata</taxon>
        <taxon>Craniata</taxon>
        <taxon>Vertebrata</taxon>
        <taxon>Euteleostomi</taxon>
        <taxon>Mammalia</taxon>
        <taxon>Eutheria</taxon>
        <taxon>Laurasiatheria</taxon>
        <taxon>Artiodactyla</taxon>
        <taxon>Ruminantia</taxon>
        <taxon>Pecora</taxon>
        <taxon>Cervidae</taxon>
        <taxon>Cervinae</taxon>
        <taxon>Cervus</taxon>
    </lineage>
</organism>
<evidence type="ECO:0000313" key="3">
    <source>
        <dbReference type="EMBL" id="OWK07551.1"/>
    </source>
</evidence>
<feature type="signal peptide" evidence="2">
    <location>
        <begin position="1"/>
        <end position="17"/>
    </location>
</feature>
<dbReference type="GO" id="GO:0019882">
    <property type="term" value="P:antigen processing and presentation"/>
    <property type="evidence" value="ECO:0007669"/>
    <property type="project" value="TreeGrafter"/>
</dbReference>
<feature type="non-terminal residue" evidence="3">
    <location>
        <position position="158"/>
    </location>
</feature>
<dbReference type="AlphaFoldDB" id="A0A212CNI6"/>
<sequence length="158" mass="17487">MGGSALAPLALGPLVLAPDTADVMEPEDDPEPSAGRQLRVRCGQLLACGQWHHLAVVVTKEMKRNCTVFTYLDGQVISSAKMLYIQALPGPFLSMDPSSFVDVYGYIATPRVWKQKSLLIWRLGPTYFFEEAISMETLEVINKLGPRYCGNFQAVHVQ</sequence>
<evidence type="ECO:0000256" key="1">
    <source>
        <dbReference type="ARBA" id="ARBA00022574"/>
    </source>
</evidence>
<evidence type="ECO:0000313" key="4">
    <source>
        <dbReference type="Proteomes" id="UP000242450"/>
    </source>
</evidence>
<accession>A0A212CNI6</accession>
<proteinExistence type="predicted"/>
<dbReference type="PANTHER" id="PTHR46108:SF3">
    <property type="entry name" value="WD REPEAT- AND FYVE DOMAIN-CONTAINING PROTEIN 4"/>
    <property type="match status" value="1"/>
</dbReference>
<dbReference type="InterPro" id="IPR051944">
    <property type="entry name" value="BEACH_domain_protein"/>
</dbReference>
<dbReference type="Proteomes" id="UP000242450">
    <property type="component" value="Chromosome 15"/>
</dbReference>
<comment type="caution">
    <text evidence="3">The sequence shown here is derived from an EMBL/GenBank/DDBJ whole genome shotgun (WGS) entry which is preliminary data.</text>
</comment>
<reference evidence="3 4" key="1">
    <citation type="journal article" date="2018" name="Mol. Genet. Genomics">
        <title>The red deer Cervus elaphus genome CerEla1.0: sequencing, annotating, genes, and chromosomes.</title>
        <authorList>
            <person name="Bana N.A."/>
            <person name="Nyiri A."/>
            <person name="Nagy J."/>
            <person name="Frank K."/>
            <person name="Nagy T."/>
            <person name="Steger V."/>
            <person name="Schiller M."/>
            <person name="Lakatos P."/>
            <person name="Sugar L."/>
            <person name="Horn P."/>
            <person name="Barta E."/>
            <person name="Orosz L."/>
        </authorList>
    </citation>
    <scope>NUCLEOTIDE SEQUENCE [LARGE SCALE GENOMIC DNA]</scope>
    <source>
        <strain evidence="3">Hungarian</strain>
    </source>
</reference>
<keyword evidence="1" id="KW-0853">WD repeat</keyword>
<dbReference type="PANTHER" id="PTHR46108">
    <property type="entry name" value="BLUE CHEESE"/>
    <property type="match status" value="1"/>
</dbReference>
<protein>
    <submittedName>
        <fullName evidence="3">WDFY4</fullName>
    </submittedName>
</protein>
<name>A0A212CNI6_CEREH</name>
<keyword evidence="4" id="KW-1185">Reference proteome</keyword>